<evidence type="ECO:0000313" key="2">
    <source>
        <dbReference type="Proteomes" id="UP001143910"/>
    </source>
</evidence>
<evidence type="ECO:0000313" key="1">
    <source>
        <dbReference type="EMBL" id="KAJ2983746.1"/>
    </source>
</evidence>
<organism evidence="1 2">
    <name type="scientific">Zarea fungicola</name>
    <dbReference type="NCBI Taxonomy" id="93591"/>
    <lineage>
        <taxon>Eukaryota</taxon>
        <taxon>Fungi</taxon>
        <taxon>Dikarya</taxon>
        <taxon>Ascomycota</taxon>
        <taxon>Pezizomycotina</taxon>
        <taxon>Sordariomycetes</taxon>
        <taxon>Hypocreomycetidae</taxon>
        <taxon>Hypocreales</taxon>
        <taxon>Cordycipitaceae</taxon>
        <taxon>Zarea</taxon>
    </lineage>
</organism>
<sequence>MDPSQAPEVVSVPNPAPKYYEATTSYNNHNQITSAERNETSKKTRHICGLRPSTFWLALMLAAVIIAGAVGGGVGGSMAVAKAKRASTASCLPTTTTTNTTTASGYFIAPTDVLLPLSCDDGVRQSVEIGNQNFSFTPACNTDRVGGDLFGIVTYSLQDCLMACASYIVKMGKNACTGVVFGSDLKLWLSTQDANCFLKNSTAGATSRDGLVAAILAQ</sequence>
<dbReference type="Proteomes" id="UP001143910">
    <property type="component" value="Unassembled WGS sequence"/>
</dbReference>
<dbReference type="EMBL" id="JANJQO010000018">
    <property type="protein sequence ID" value="KAJ2983746.1"/>
    <property type="molecule type" value="Genomic_DNA"/>
</dbReference>
<name>A0ACC1NY01_9HYPO</name>
<comment type="caution">
    <text evidence="1">The sequence shown here is derived from an EMBL/GenBank/DDBJ whole genome shotgun (WGS) entry which is preliminary data.</text>
</comment>
<proteinExistence type="predicted"/>
<reference evidence="1" key="1">
    <citation type="submission" date="2022-08" db="EMBL/GenBank/DDBJ databases">
        <title>Genome Sequence of Lecanicillium fungicola.</title>
        <authorList>
            <person name="Buettner E."/>
        </authorList>
    </citation>
    <scope>NUCLEOTIDE SEQUENCE</scope>
    <source>
        <strain evidence="1">Babe33</strain>
    </source>
</reference>
<accession>A0ACC1NY01</accession>
<keyword evidence="2" id="KW-1185">Reference proteome</keyword>
<protein>
    <submittedName>
        <fullName evidence="1">Uncharacterized protein</fullName>
    </submittedName>
</protein>
<gene>
    <name evidence="1" type="ORF">NQ176_g480</name>
</gene>